<dbReference type="RefSeq" id="WP_012194620.1">
    <property type="nucleotide sequence ID" value="NC_009976.1"/>
</dbReference>
<gene>
    <name evidence="1" type="ordered locus">P9211_00641</name>
</gene>
<organism evidence="1 2">
    <name type="scientific">Prochlorococcus marinus (strain MIT 9211)</name>
    <dbReference type="NCBI Taxonomy" id="93059"/>
    <lineage>
        <taxon>Bacteria</taxon>
        <taxon>Bacillati</taxon>
        <taxon>Cyanobacteriota</taxon>
        <taxon>Cyanophyceae</taxon>
        <taxon>Synechococcales</taxon>
        <taxon>Prochlorococcaceae</taxon>
        <taxon>Prochlorococcus</taxon>
    </lineage>
</organism>
<name>A9B9B8_PROM4</name>
<accession>A9B9B8</accession>
<dbReference type="STRING" id="93059.P9211_00641"/>
<proteinExistence type="predicted"/>
<dbReference type="KEGG" id="pmj:P9211_00641"/>
<keyword evidence="2" id="KW-1185">Reference proteome</keyword>
<dbReference type="Proteomes" id="UP000000788">
    <property type="component" value="Chromosome"/>
</dbReference>
<dbReference type="AlphaFoldDB" id="A9B9B8"/>
<evidence type="ECO:0000313" key="1">
    <source>
        <dbReference type="EMBL" id="ABX07995.1"/>
    </source>
</evidence>
<reference evidence="1 2" key="1">
    <citation type="journal article" date="2007" name="PLoS Genet.">
        <title>Patterns and implications of gene gain and loss in the evolution of Prochlorococcus.</title>
        <authorList>
            <person name="Kettler G.C."/>
            <person name="Martiny A.C."/>
            <person name="Huang K."/>
            <person name="Zucker J."/>
            <person name="Coleman M.L."/>
            <person name="Rodrigue S."/>
            <person name="Chen F."/>
            <person name="Lapidus A."/>
            <person name="Ferriera S."/>
            <person name="Johnson J."/>
            <person name="Steglich C."/>
            <person name="Church G.M."/>
            <person name="Richardson P."/>
            <person name="Chisholm S.W."/>
        </authorList>
    </citation>
    <scope>NUCLEOTIDE SEQUENCE [LARGE SCALE GENOMIC DNA]</scope>
    <source>
        <strain evidence="2">MIT 9211</strain>
    </source>
</reference>
<dbReference type="eggNOG" id="ENOG503443W">
    <property type="taxonomic scope" value="Bacteria"/>
</dbReference>
<dbReference type="EMBL" id="CP000878">
    <property type="protein sequence ID" value="ABX07995.1"/>
    <property type="molecule type" value="Genomic_DNA"/>
</dbReference>
<protein>
    <submittedName>
        <fullName evidence="1">Uncharacterized protein</fullName>
    </submittedName>
</protein>
<dbReference type="HOGENOM" id="CLU_148028_0_0_3"/>
<sequence length="127" mass="14492">MKKRWVLLEHRSSRYSLNEIHFDLLLEEEHDCRTWRLEDLPKCDGPPVEALASPPHNLYWLERKESVVSGGRGWAKRVEGGIFIGCLPLRGHQSQIAVELVGDSISGVLEIKNNLCNLVSLEKFNCI</sequence>
<evidence type="ECO:0000313" key="2">
    <source>
        <dbReference type="Proteomes" id="UP000000788"/>
    </source>
</evidence>
<dbReference type="OrthoDB" id="556623at2"/>